<accession>A0A7Y9WQ02</accession>
<sequence length="307" mass="33672">MTVVNRVSCISSIPRIASAAKDHEHDIHNARPSNPAYTGPKFNSLLEQGELQRAFDVTLNVVRAATHDEGTFRDDFERLLNYALVIFGDSPAMMSYGTKWLADFRQEVLDREGPAIKDKYLRDLARVASVASGGLLFIGVVVQLITTVYLRELAPSTTNTTIALSDKVSFDLYTAPFHIGVVLAATMWGIWLSRFWSCSTLEFTQLNIIEADMLKPWSRFLGYGVTAFFAMLILLSGVVSFNLGTFSALHVGDNIVVALVVGLALGFLDKALPDFIRRPLEAAMSGQQKKPAAHAGAAHSVEHHDST</sequence>
<keyword evidence="1" id="KW-0472">Membrane</keyword>
<keyword evidence="3" id="KW-1185">Reference proteome</keyword>
<proteinExistence type="predicted"/>
<comment type="caution">
    <text evidence="2">The sequence shown here is derived from an EMBL/GenBank/DDBJ whole genome shotgun (WGS) entry which is preliminary data.</text>
</comment>
<evidence type="ECO:0000313" key="3">
    <source>
        <dbReference type="Proteomes" id="UP000540929"/>
    </source>
</evidence>
<protein>
    <submittedName>
        <fullName evidence="2">Uncharacterized protein</fullName>
    </submittedName>
</protein>
<evidence type="ECO:0000313" key="2">
    <source>
        <dbReference type="EMBL" id="NYH24225.1"/>
    </source>
</evidence>
<feature type="transmembrane region" description="Helical" evidence="1">
    <location>
        <begin position="247"/>
        <end position="268"/>
    </location>
</feature>
<feature type="transmembrane region" description="Helical" evidence="1">
    <location>
        <begin position="127"/>
        <end position="150"/>
    </location>
</feature>
<name>A0A7Y9WQ02_9BURK</name>
<keyword evidence="1" id="KW-0812">Transmembrane</keyword>
<dbReference type="RefSeq" id="WP_179744492.1">
    <property type="nucleotide sequence ID" value="NZ_JACCAS010000001.1"/>
</dbReference>
<feature type="transmembrane region" description="Helical" evidence="1">
    <location>
        <begin position="170"/>
        <end position="191"/>
    </location>
</feature>
<feature type="transmembrane region" description="Helical" evidence="1">
    <location>
        <begin position="220"/>
        <end position="241"/>
    </location>
</feature>
<dbReference type="AlphaFoldDB" id="A0A7Y9WQ02"/>
<keyword evidence="1" id="KW-1133">Transmembrane helix</keyword>
<dbReference type="Proteomes" id="UP000540929">
    <property type="component" value="Unassembled WGS sequence"/>
</dbReference>
<gene>
    <name evidence="2" type="ORF">GGD40_003704</name>
</gene>
<evidence type="ECO:0000256" key="1">
    <source>
        <dbReference type="SAM" id="Phobius"/>
    </source>
</evidence>
<reference evidence="2 3" key="1">
    <citation type="submission" date="2020-07" db="EMBL/GenBank/DDBJ databases">
        <title>Exploring microbial biodiversity for novel pathways involved in the catabolism of aromatic compounds derived from lignin.</title>
        <authorList>
            <person name="Elkins J."/>
        </authorList>
    </citation>
    <scope>NUCLEOTIDE SEQUENCE [LARGE SCALE GENOMIC DNA]</scope>
    <source>
        <strain evidence="2 3">H2C3C</strain>
    </source>
</reference>
<organism evidence="2 3">
    <name type="scientific">Paraburkholderia bryophila</name>
    <dbReference type="NCBI Taxonomy" id="420952"/>
    <lineage>
        <taxon>Bacteria</taxon>
        <taxon>Pseudomonadati</taxon>
        <taxon>Pseudomonadota</taxon>
        <taxon>Betaproteobacteria</taxon>
        <taxon>Burkholderiales</taxon>
        <taxon>Burkholderiaceae</taxon>
        <taxon>Paraburkholderia</taxon>
    </lineage>
</organism>
<dbReference type="EMBL" id="JACCAS010000001">
    <property type="protein sequence ID" value="NYH24225.1"/>
    <property type="molecule type" value="Genomic_DNA"/>
</dbReference>